<evidence type="ECO:0000256" key="1">
    <source>
        <dbReference type="SAM" id="Phobius"/>
    </source>
</evidence>
<reference evidence="2" key="1">
    <citation type="journal article" date="2019" name="Plant J.">
        <title>Chlorella vulgaris genome assembly and annotation reveals the molecular basis for metabolic acclimation to high light conditions.</title>
        <authorList>
            <person name="Cecchin M."/>
            <person name="Marcolungo L."/>
            <person name="Rossato M."/>
            <person name="Girolomoni L."/>
            <person name="Cosentino E."/>
            <person name="Cuine S."/>
            <person name="Li-Beisson Y."/>
            <person name="Delledonne M."/>
            <person name="Ballottari M."/>
        </authorList>
    </citation>
    <scope>NUCLEOTIDE SEQUENCE</scope>
    <source>
        <strain evidence="2">211/11P</strain>
    </source>
</reference>
<protein>
    <submittedName>
        <fullName evidence="2">Uncharacterized protein</fullName>
    </submittedName>
</protein>
<dbReference type="EMBL" id="SIDB01000008">
    <property type="protein sequence ID" value="KAI3429663.1"/>
    <property type="molecule type" value="Genomic_DNA"/>
</dbReference>
<keyword evidence="1" id="KW-0812">Transmembrane</keyword>
<reference evidence="2" key="2">
    <citation type="submission" date="2020-11" db="EMBL/GenBank/DDBJ databases">
        <authorList>
            <person name="Cecchin M."/>
            <person name="Marcolungo L."/>
            <person name="Rossato M."/>
            <person name="Girolomoni L."/>
            <person name="Cosentino E."/>
            <person name="Cuine S."/>
            <person name="Li-Beisson Y."/>
            <person name="Delledonne M."/>
            <person name="Ballottari M."/>
        </authorList>
    </citation>
    <scope>NUCLEOTIDE SEQUENCE</scope>
    <source>
        <strain evidence="2">211/11P</strain>
        <tissue evidence="2">Whole cell</tissue>
    </source>
</reference>
<gene>
    <name evidence="2" type="ORF">D9Q98_005748</name>
</gene>
<name>A0A9D4TMJ3_CHLVU</name>
<keyword evidence="3" id="KW-1185">Reference proteome</keyword>
<keyword evidence="1" id="KW-1133">Transmembrane helix</keyword>
<sequence length="81" mass="8645">MPQLAAELAAAVDEAPVWTLDQAVGLVFGGLLLVLYLSSSQVDAFVARQQRRQLGLCERCGGLNEPASCTEKGCPVREQQA</sequence>
<dbReference type="Proteomes" id="UP001055712">
    <property type="component" value="Unassembled WGS sequence"/>
</dbReference>
<evidence type="ECO:0000313" key="3">
    <source>
        <dbReference type="Proteomes" id="UP001055712"/>
    </source>
</evidence>
<dbReference type="AlphaFoldDB" id="A0A9D4TMJ3"/>
<comment type="caution">
    <text evidence="2">The sequence shown here is derived from an EMBL/GenBank/DDBJ whole genome shotgun (WGS) entry which is preliminary data.</text>
</comment>
<organism evidence="2 3">
    <name type="scientific">Chlorella vulgaris</name>
    <name type="common">Green alga</name>
    <dbReference type="NCBI Taxonomy" id="3077"/>
    <lineage>
        <taxon>Eukaryota</taxon>
        <taxon>Viridiplantae</taxon>
        <taxon>Chlorophyta</taxon>
        <taxon>core chlorophytes</taxon>
        <taxon>Trebouxiophyceae</taxon>
        <taxon>Chlorellales</taxon>
        <taxon>Chlorellaceae</taxon>
        <taxon>Chlorella clade</taxon>
        <taxon>Chlorella</taxon>
    </lineage>
</organism>
<evidence type="ECO:0000313" key="2">
    <source>
        <dbReference type="EMBL" id="KAI3429663.1"/>
    </source>
</evidence>
<feature type="transmembrane region" description="Helical" evidence="1">
    <location>
        <begin position="23"/>
        <end position="46"/>
    </location>
</feature>
<accession>A0A9D4TMJ3</accession>
<proteinExistence type="predicted"/>
<keyword evidence="1" id="KW-0472">Membrane</keyword>
<dbReference type="OrthoDB" id="566409at2759"/>